<dbReference type="EMBL" id="JAYMYQ010000031">
    <property type="protein sequence ID" value="KAK7298227.1"/>
    <property type="molecule type" value="Genomic_DNA"/>
</dbReference>
<keyword evidence="3" id="KW-1185">Reference proteome</keyword>
<gene>
    <name evidence="2" type="ORF">VNO77_47139</name>
</gene>
<feature type="domain" description="EAL" evidence="1">
    <location>
        <begin position="1"/>
        <end position="103"/>
    </location>
</feature>
<evidence type="ECO:0000313" key="2">
    <source>
        <dbReference type="EMBL" id="KAK7298227.1"/>
    </source>
</evidence>
<accession>A0AAN9JFL2</accession>
<evidence type="ECO:0000259" key="1">
    <source>
        <dbReference type="PROSITE" id="PS50883"/>
    </source>
</evidence>
<name>A0AAN9JFL2_CANGL</name>
<comment type="caution">
    <text evidence="2">The sequence shown here is derived from an EMBL/GenBank/DDBJ whole genome shotgun (WGS) entry which is preliminary data.</text>
</comment>
<protein>
    <recommendedName>
        <fullName evidence="1">EAL domain-containing protein</fullName>
    </recommendedName>
</protein>
<dbReference type="PROSITE" id="PS50883">
    <property type="entry name" value="EAL"/>
    <property type="match status" value="1"/>
</dbReference>
<evidence type="ECO:0000313" key="3">
    <source>
        <dbReference type="Proteomes" id="UP001367508"/>
    </source>
</evidence>
<proteinExistence type="predicted"/>
<organism evidence="2 3">
    <name type="scientific">Canavalia gladiata</name>
    <name type="common">Sword bean</name>
    <name type="synonym">Dolichos gladiatus</name>
    <dbReference type="NCBI Taxonomy" id="3824"/>
    <lineage>
        <taxon>Eukaryota</taxon>
        <taxon>Viridiplantae</taxon>
        <taxon>Streptophyta</taxon>
        <taxon>Embryophyta</taxon>
        <taxon>Tracheophyta</taxon>
        <taxon>Spermatophyta</taxon>
        <taxon>Magnoliopsida</taxon>
        <taxon>eudicotyledons</taxon>
        <taxon>Gunneridae</taxon>
        <taxon>Pentapetalae</taxon>
        <taxon>rosids</taxon>
        <taxon>fabids</taxon>
        <taxon>Fabales</taxon>
        <taxon>Fabaceae</taxon>
        <taxon>Papilionoideae</taxon>
        <taxon>50 kb inversion clade</taxon>
        <taxon>NPAAA clade</taxon>
        <taxon>indigoferoid/millettioid clade</taxon>
        <taxon>Phaseoleae</taxon>
        <taxon>Canavalia</taxon>
    </lineage>
</organism>
<dbReference type="Proteomes" id="UP001367508">
    <property type="component" value="Unassembled WGS sequence"/>
</dbReference>
<sequence length="119" mass="13211">MGSYISVFSLSRAIRLAKRIDRSILKSIVTPSAGLPRQSQLINDIVALSKDLILRYCPSFLSTPGGTLGANLESETFVEAVKGFLYGPPLSDTLMTKRMKRYLHGLQRPLRVPSTLFRV</sequence>
<dbReference type="InterPro" id="IPR001633">
    <property type="entry name" value="EAL_dom"/>
</dbReference>
<reference evidence="2 3" key="1">
    <citation type="submission" date="2024-01" db="EMBL/GenBank/DDBJ databases">
        <title>The genomes of 5 underutilized Papilionoideae crops provide insights into root nodulation and disease resistanc.</title>
        <authorList>
            <person name="Jiang F."/>
        </authorList>
    </citation>
    <scope>NUCLEOTIDE SEQUENCE [LARGE SCALE GENOMIC DNA]</scope>
    <source>
        <strain evidence="2">LVBAO_FW01</strain>
        <tissue evidence="2">Leaves</tissue>
    </source>
</reference>
<dbReference type="AlphaFoldDB" id="A0AAN9JFL2"/>